<evidence type="ECO:0000313" key="3">
    <source>
        <dbReference type="EMBL" id="TVM18709.1"/>
    </source>
</evidence>
<comment type="caution">
    <text evidence="3">The sequence shown here is derived from an EMBL/GenBank/DDBJ whole genome shotgun (WGS) entry which is preliminary data.</text>
</comment>
<dbReference type="OrthoDB" id="9802066at2"/>
<dbReference type="Pfam" id="PF13487">
    <property type="entry name" value="HD_5"/>
    <property type="match status" value="1"/>
</dbReference>
<dbReference type="InterPro" id="IPR021812">
    <property type="entry name" value="DUF3391"/>
</dbReference>
<feature type="domain" description="HD" evidence="1">
    <location>
        <begin position="158"/>
        <end position="281"/>
    </location>
</feature>
<proteinExistence type="predicted"/>
<dbReference type="InterPro" id="IPR006674">
    <property type="entry name" value="HD_domain"/>
</dbReference>
<dbReference type="InterPro" id="IPR003607">
    <property type="entry name" value="HD/PDEase_dom"/>
</dbReference>
<dbReference type="PROSITE" id="PS51831">
    <property type="entry name" value="HD"/>
    <property type="match status" value="1"/>
</dbReference>
<dbReference type="PROSITE" id="PS51832">
    <property type="entry name" value="HD_GYP"/>
    <property type="match status" value="1"/>
</dbReference>
<dbReference type="PANTHER" id="PTHR43155:SF2">
    <property type="entry name" value="CYCLIC DI-GMP PHOSPHODIESTERASE PA4108"/>
    <property type="match status" value="1"/>
</dbReference>
<dbReference type="SUPFAM" id="SSF109604">
    <property type="entry name" value="HD-domain/PDEase-like"/>
    <property type="match status" value="1"/>
</dbReference>
<gene>
    <name evidence="3" type="ORF">DPQ33_04330</name>
</gene>
<feature type="domain" description="HD-GYP" evidence="2">
    <location>
        <begin position="137"/>
        <end position="332"/>
    </location>
</feature>
<evidence type="ECO:0000259" key="1">
    <source>
        <dbReference type="PROSITE" id="PS51831"/>
    </source>
</evidence>
<name>A0A7M3MGW3_9BACT</name>
<dbReference type="Proteomes" id="UP000448292">
    <property type="component" value="Unassembled WGS sequence"/>
</dbReference>
<dbReference type="Pfam" id="PF11871">
    <property type="entry name" value="DUF3391"/>
    <property type="match status" value="1"/>
</dbReference>
<dbReference type="SMART" id="SM00471">
    <property type="entry name" value="HDc"/>
    <property type="match status" value="1"/>
</dbReference>
<dbReference type="AlphaFoldDB" id="A0A7M3MGW3"/>
<dbReference type="RefSeq" id="WP_144301965.1">
    <property type="nucleotide sequence ID" value="NZ_QMIE01000003.1"/>
</dbReference>
<evidence type="ECO:0000259" key="2">
    <source>
        <dbReference type="PROSITE" id="PS51832"/>
    </source>
</evidence>
<accession>A0A7M3MGW3</accession>
<dbReference type="CDD" id="cd00077">
    <property type="entry name" value="HDc"/>
    <property type="match status" value="1"/>
</dbReference>
<reference evidence="3 4" key="1">
    <citation type="submission" date="2018-06" db="EMBL/GenBank/DDBJ databases">
        <title>Complete genome of Desulfovibrio indonesiensis P37SLT.</title>
        <authorList>
            <person name="Crispim J.S."/>
            <person name="Vidigal P.M.P."/>
            <person name="Silva L.C.F."/>
            <person name="Laguardia C.N."/>
            <person name="Araujo L.C."/>
            <person name="Dias R.S."/>
            <person name="Sousa M.P."/>
            <person name="Paula S.O."/>
            <person name="Silva C."/>
        </authorList>
    </citation>
    <scope>NUCLEOTIDE SEQUENCE [LARGE SCALE GENOMIC DNA]</scope>
    <source>
        <strain evidence="3 4">P37SLT</strain>
    </source>
</reference>
<dbReference type="Gene3D" id="1.10.3210.10">
    <property type="entry name" value="Hypothetical protein af1432"/>
    <property type="match status" value="1"/>
</dbReference>
<dbReference type="PANTHER" id="PTHR43155">
    <property type="entry name" value="CYCLIC DI-GMP PHOSPHODIESTERASE PA4108-RELATED"/>
    <property type="match status" value="1"/>
</dbReference>
<protein>
    <submittedName>
        <fullName evidence="3">HD-GYP domain-containing protein</fullName>
    </submittedName>
</protein>
<sequence>MKKIPATQLRVGMFVVDAGLSWMDYPYLYQEEGEIESQERIDAILAEGFEEIFVDPSRGSYAGLEDEEPLEESLLQDADDLARIPSRKVSFKEEMGRARRLYTDSLQFAREFLHGARMGYLVDYSKSEKLVESVIDSVMRNDDAIVSLTKLRDFDEYSYTHSINVAVLAVAFGKNLGLSHKMLRALGSAGIFHDLGKAKIPEAILNKPGKLTEEEFEIMKSHPQKGFELLAQQGGAGEDVLLGVLQHHEKHNGRGYPDAASGDEVSVLARIIAVADVYDALTSERVYKKGMLPYKALSLMYTMRGEDFHTGYVERFIKSMGIYPVGSFVRLSSREYAVVSGSNISVPLYPQVIVVLDYMQRPCTPRQVDLAENRGDSSHVLEIIECLNPKRYNIDPAAYLM</sequence>
<organism evidence="3 4">
    <name type="scientific">Oceanidesulfovibrio indonesiensis</name>
    <dbReference type="NCBI Taxonomy" id="54767"/>
    <lineage>
        <taxon>Bacteria</taxon>
        <taxon>Pseudomonadati</taxon>
        <taxon>Thermodesulfobacteriota</taxon>
        <taxon>Desulfovibrionia</taxon>
        <taxon>Desulfovibrionales</taxon>
        <taxon>Desulfovibrionaceae</taxon>
        <taxon>Oceanidesulfovibrio</taxon>
    </lineage>
</organism>
<dbReference type="InterPro" id="IPR037522">
    <property type="entry name" value="HD_GYP_dom"/>
</dbReference>
<dbReference type="EMBL" id="QMIE01000003">
    <property type="protein sequence ID" value="TVM18709.1"/>
    <property type="molecule type" value="Genomic_DNA"/>
</dbReference>
<evidence type="ECO:0000313" key="4">
    <source>
        <dbReference type="Proteomes" id="UP000448292"/>
    </source>
</evidence>
<keyword evidence="4" id="KW-1185">Reference proteome</keyword>